<keyword evidence="4" id="KW-1185">Reference proteome</keyword>
<dbReference type="InterPro" id="IPR027039">
    <property type="entry name" value="Crtac1"/>
</dbReference>
<accession>A0A7X2ZTF5</accession>
<dbReference type="Proteomes" id="UP000540519">
    <property type="component" value="Unassembled WGS sequence"/>
</dbReference>
<evidence type="ECO:0000259" key="2">
    <source>
        <dbReference type="Pfam" id="PF07593"/>
    </source>
</evidence>
<evidence type="ECO:0000313" key="3">
    <source>
        <dbReference type="EMBL" id="MUH36071.1"/>
    </source>
</evidence>
<sequence length="1108" mass="123604">MDINIYSKTLLYALFLFLLINCTKEKVKTDSKIFTEINSDSTGVDFNNTLTENDSLNYFTYSYLYMGGGVSAGDINNDGLVDLYFTGNQVSNKLYLNKGNLQFEDITENAGVTGDDRWYTGVTMADVNADGFLDIYCSVGGKFGPKNNELYINNGDGTFSEKAAEYGLDDIGNSVQATFFDYDKDGDLDLFVANYPPTQFDSPTFVYSYKMENVKDHESGHLYQNNGEAFTDVTETSGLKAFGLSLSATVGDLNNDSWPDLYVSNDFNSPDFMYINNQDGTFKEVVKEATSQTAFYGMGADIADFNDDGNLDIFQVDMDAKSNRRKKANMASMNPQLFWDVVNAGFHYQYMHNCMQVNSGVFENGIPHFSNVSRITGTSSTDWSWGPLFADFDNDGHKDLFVSNGTRREINNNDYFNKLKSIKIKSDTLLELSQKIPSEKIDNFIFKNMGNLKFKRANKDWGIEFQGFSNGVVYADLDNDGDLEIVTNNIDDKASVFKNNASESNNYIQIKFKGNQTNLFGLGARVYLTVNERTQMQELTLTRGFQSSVAPMLHFGLGDASKIDGLKVVWPNGKVQKLDAVEANQTLTLDFESAVADTAKKEPQTKLFATVTNSKFPEYKHTENDYDDFEDQVLLPHKMSSFGPTLAVGDLNNDGLDDYFVGGSSGNMGSLFMQTSTGFQKHPSTFLEDDIKSEDSGSLIFDADGDGDNDLYVVSGGYEFSENSNALRDRLYLNDGQGNFQKAETTSLPDLKISGSQVYQSDFNGDGKPDLLVLGRQVPKNYPSPATSHILKNTSSNGKVSFEIFGEIQPKEFQNLGMATSAIITDYDNDGRQDVMIIGEWMPIRMFRNTKTGFEEVSESLGLTKDTTGWWWSVQQGDFDKDGDMDYVLGNNGKNYKYKATEEETFDIFVSDFDKDNNQDIVLSYYNDGKQYPVRGRGCSSQQIPAIKQKFQDYESFAEATLEDVYTEKSLESALHYQVKSFASIYLENRDGKFIVHELPILAQTSSINEVLVDDYNKDGNLDILVAGNLYASEVETPRNDAGHGLFLEGNGKGGFTPITASESGFFVSGDVKNMATIEVNSQPYIIAAKNNDYLQFIEIKKIKGLSK</sequence>
<dbReference type="Pfam" id="PF07593">
    <property type="entry name" value="UnbV_ASPIC"/>
    <property type="match status" value="1"/>
</dbReference>
<dbReference type="AlphaFoldDB" id="A0A7X2ZTF5"/>
<dbReference type="SUPFAM" id="SSF69318">
    <property type="entry name" value="Integrin alpha N-terminal domain"/>
    <property type="match status" value="3"/>
</dbReference>
<dbReference type="Gene3D" id="2.130.10.130">
    <property type="entry name" value="Integrin alpha, N-terminal"/>
    <property type="match status" value="3"/>
</dbReference>
<dbReference type="PANTHER" id="PTHR16026:SF0">
    <property type="entry name" value="CARTILAGE ACIDIC PROTEIN 1"/>
    <property type="match status" value="1"/>
</dbReference>
<proteinExistence type="predicted"/>
<evidence type="ECO:0000256" key="1">
    <source>
        <dbReference type="ARBA" id="ARBA00022729"/>
    </source>
</evidence>
<dbReference type="RefSeq" id="WP_155599720.1">
    <property type="nucleotide sequence ID" value="NZ_RCNR01000014.1"/>
</dbReference>
<dbReference type="InterPro" id="IPR028994">
    <property type="entry name" value="Integrin_alpha_N"/>
</dbReference>
<keyword evidence="1" id="KW-0732">Signal</keyword>
<reference evidence="3 4" key="1">
    <citation type="journal article" date="2019" name="Mar. Drugs">
        <title>Comparative Genomics and CAZyme Genome Repertoires of Marine Zobellia amurskyensis KMM 3526(T) and Zobellia laminariae KMM 3676(T).</title>
        <authorList>
            <person name="Chernysheva N."/>
            <person name="Bystritskaya E."/>
            <person name="Stenkova A."/>
            <person name="Golovkin I."/>
            <person name="Nedashkovskaya O."/>
            <person name="Isaeva M."/>
        </authorList>
    </citation>
    <scope>NUCLEOTIDE SEQUENCE [LARGE SCALE GENOMIC DNA]</scope>
    <source>
        <strain evidence="3 4">KMM 3526</strain>
    </source>
</reference>
<protein>
    <recommendedName>
        <fullName evidence="2">ASPIC/UnbV domain-containing protein</fullName>
    </recommendedName>
</protein>
<gene>
    <name evidence="3" type="ORF">D9O36_09475</name>
</gene>
<dbReference type="PANTHER" id="PTHR16026">
    <property type="entry name" value="CARTILAGE ACIDIC PROTEIN 1"/>
    <property type="match status" value="1"/>
</dbReference>
<dbReference type="Pfam" id="PF13517">
    <property type="entry name" value="FG-GAP_3"/>
    <property type="match status" value="5"/>
</dbReference>
<feature type="domain" description="ASPIC/UnbV" evidence="2">
    <location>
        <begin position="521"/>
        <end position="588"/>
    </location>
</feature>
<dbReference type="InterPro" id="IPR013517">
    <property type="entry name" value="FG-GAP"/>
</dbReference>
<dbReference type="InterPro" id="IPR011519">
    <property type="entry name" value="UnbV_ASPIC"/>
</dbReference>
<comment type="caution">
    <text evidence="3">The sequence shown here is derived from an EMBL/GenBank/DDBJ whole genome shotgun (WGS) entry which is preliminary data.</text>
</comment>
<evidence type="ECO:0000313" key="4">
    <source>
        <dbReference type="Proteomes" id="UP000540519"/>
    </source>
</evidence>
<dbReference type="EMBL" id="RCNR01000014">
    <property type="protein sequence ID" value="MUH36071.1"/>
    <property type="molecule type" value="Genomic_DNA"/>
</dbReference>
<name>A0A7X2ZTF5_9FLAO</name>
<dbReference type="OrthoDB" id="9816120at2"/>
<organism evidence="3 4">
    <name type="scientific">Zobellia amurskyensis</name>
    <dbReference type="NCBI Taxonomy" id="248905"/>
    <lineage>
        <taxon>Bacteria</taxon>
        <taxon>Pseudomonadati</taxon>
        <taxon>Bacteroidota</taxon>
        <taxon>Flavobacteriia</taxon>
        <taxon>Flavobacteriales</taxon>
        <taxon>Flavobacteriaceae</taxon>
        <taxon>Zobellia</taxon>
    </lineage>
</organism>